<dbReference type="PANTHER" id="PTHR30176">
    <property type="entry name" value="FERREDOXIN-TYPE PROTEIN NAPH"/>
    <property type="match status" value="1"/>
</dbReference>
<feature type="transmembrane region" description="Helical" evidence="7">
    <location>
        <begin position="329"/>
        <end position="349"/>
    </location>
</feature>
<dbReference type="GO" id="GO:0051539">
    <property type="term" value="F:4 iron, 4 sulfur cluster binding"/>
    <property type="evidence" value="ECO:0007669"/>
    <property type="project" value="UniProtKB-KW"/>
</dbReference>
<feature type="transmembrane region" description="Helical" evidence="7">
    <location>
        <begin position="261"/>
        <end position="283"/>
    </location>
</feature>
<keyword evidence="7" id="KW-0472">Membrane</keyword>
<keyword evidence="1" id="KW-0813">Transport</keyword>
<keyword evidence="10" id="KW-1185">Reference proteome</keyword>
<keyword evidence="7" id="KW-0812">Transmembrane</keyword>
<protein>
    <submittedName>
        <fullName evidence="9">4Fe-4S binding protein</fullName>
    </submittedName>
</protein>
<dbReference type="Pfam" id="PF12801">
    <property type="entry name" value="Fer4_5"/>
    <property type="match status" value="2"/>
</dbReference>
<feature type="transmembrane region" description="Helical" evidence="7">
    <location>
        <begin position="64"/>
        <end position="89"/>
    </location>
</feature>
<gene>
    <name evidence="9" type="ORF">JHT90_03145</name>
</gene>
<evidence type="ECO:0000256" key="6">
    <source>
        <dbReference type="ARBA" id="ARBA00023014"/>
    </source>
</evidence>
<feature type="transmembrane region" description="Helical" evidence="7">
    <location>
        <begin position="140"/>
        <end position="159"/>
    </location>
</feature>
<dbReference type="InterPro" id="IPR051684">
    <property type="entry name" value="Electron_Trans/Redox"/>
</dbReference>
<name>A0A974NH37_9GAMM</name>
<evidence type="ECO:0000256" key="3">
    <source>
        <dbReference type="ARBA" id="ARBA00022723"/>
    </source>
</evidence>
<feature type="transmembrane region" description="Helical" evidence="7">
    <location>
        <begin position="21"/>
        <end position="44"/>
    </location>
</feature>
<accession>A0A974NH37</accession>
<dbReference type="RefSeq" id="WP_201093979.1">
    <property type="nucleotide sequence ID" value="NZ_CP067393.1"/>
</dbReference>
<dbReference type="GO" id="GO:0005886">
    <property type="term" value="C:plasma membrane"/>
    <property type="evidence" value="ECO:0007669"/>
    <property type="project" value="TreeGrafter"/>
</dbReference>
<keyword evidence="7" id="KW-1133">Transmembrane helix</keyword>
<dbReference type="KEGG" id="eaz:JHT90_03145"/>
<feature type="domain" description="4Fe-4S ferredoxin-type" evidence="8">
    <location>
        <begin position="64"/>
        <end position="108"/>
    </location>
</feature>
<evidence type="ECO:0000256" key="4">
    <source>
        <dbReference type="ARBA" id="ARBA00022982"/>
    </source>
</evidence>
<evidence type="ECO:0000259" key="8">
    <source>
        <dbReference type="Pfam" id="PF12801"/>
    </source>
</evidence>
<dbReference type="InterPro" id="IPR017896">
    <property type="entry name" value="4Fe4S_Fe-S-bd"/>
</dbReference>
<proteinExistence type="predicted"/>
<evidence type="ECO:0000313" key="9">
    <source>
        <dbReference type="EMBL" id="QQP86252.1"/>
    </source>
</evidence>
<feature type="transmembrane region" description="Helical" evidence="7">
    <location>
        <begin position="404"/>
        <end position="422"/>
    </location>
</feature>
<feature type="transmembrane region" description="Helical" evidence="7">
    <location>
        <begin position="470"/>
        <end position="488"/>
    </location>
</feature>
<organism evidence="9 10">
    <name type="scientific">Entomomonas asaccharolytica</name>
    <dbReference type="NCBI Taxonomy" id="2785331"/>
    <lineage>
        <taxon>Bacteria</taxon>
        <taxon>Pseudomonadati</taxon>
        <taxon>Pseudomonadota</taxon>
        <taxon>Gammaproteobacteria</taxon>
        <taxon>Pseudomonadales</taxon>
        <taxon>Pseudomonadaceae</taxon>
        <taxon>Entomomonas</taxon>
    </lineage>
</organism>
<evidence type="ECO:0000256" key="5">
    <source>
        <dbReference type="ARBA" id="ARBA00023004"/>
    </source>
</evidence>
<keyword evidence="3" id="KW-0479">Metal-binding</keyword>
<reference evidence="9 10" key="1">
    <citation type="submission" date="2021-01" db="EMBL/GenBank/DDBJ databases">
        <title>Entomomonas sp. F2A isolated from a house cricket (Acheta domesticus).</title>
        <authorList>
            <person name="Spergser J."/>
            <person name="Busse H.-J."/>
        </authorList>
    </citation>
    <scope>NUCLEOTIDE SEQUENCE [LARGE SCALE GENOMIC DNA]</scope>
    <source>
        <strain evidence="9 10">F2A</strain>
    </source>
</reference>
<dbReference type="PANTHER" id="PTHR30176:SF3">
    <property type="entry name" value="FERREDOXIN-TYPE PROTEIN NAPH"/>
    <property type="match status" value="1"/>
</dbReference>
<evidence type="ECO:0000256" key="1">
    <source>
        <dbReference type="ARBA" id="ARBA00022448"/>
    </source>
</evidence>
<feature type="transmembrane region" description="Helical" evidence="7">
    <location>
        <begin position="361"/>
        <end position="384"/>
    </location>
</feature>
<keyword evidence="2" id="KW-0004">4Fe-4S</keyword>
<dbReference type="AlphaFoldDB" id="A0A974NH37"/>
<evidence type="ECO:0000313" key="10">
    <source>
        <dbReference type="Proteomes" id="UP000595278"/>
    </source>
</evidence>
<keyword evidence="5" id="KW-0408">Iron</keyword>
<keyword evidence="6" id="KW-0411">Iron-sulfur</keyword>
<dbReference type="Proteomes" id="UP000595278">
    <property type="component" value="Chromosome"/>
</dbReference>
<evidence type="ECO:0000256" key="7">
    <source>
        <dbReference type="SAM" id="Phobius"/>
    </source>
</evidence>
<feature type="transmembrane region" description="Helical" evidence="7">
    <location>
        <begin position="110"/>
        <end position="128"/>
    </location>
</feature>
<sequence>MSSLPVTPLSKLGDAMRRYGGVIRGIQWFIILFYLVLLTIPAFLSLPPDKARALNNISLFAQFVFWGIWWPFVLVSMVLFGRAWCGIFCPEGALAEWASKHGKNKGVPNWLKWNGWPAIAFALTTLYGQMISVYDYAKPALLILGGSTVAAVGIGLLYGRNKRVWCRYLCPVSGVFSLLARLAPVHFKVDEKRWQENPQPHLPVPNCAPLIDIRRMHGASACHACGRCSGQRDAVRLSIRSVNEEVVDYGQEESNPWLIHLLLYGILGLAIGAFTWTVSPWFIYAKQTIAEWLVMHDIFWPLNQNTPWWLFTHYPENNDAFNWVDGFCVVAYIVGHGIGLGAVFSLIMHLASKIANKGKTFYTHICLALIPIGGVGLFLGLTATTVKLVRQNGFAITWVQDMRLLLLVGALVWSLVLAWKVLNRQQVFGFKRLAVLICFSSICAFVLYNWYLMFWGWSDARLIKASTIQLASHIALFILAFIIVKLIISKLLTKNPSSKQTSLH</sequence>
<dbReference type="EMBL" id="CP067393">
    <property type="protein sequence ID" value="QQP86252.1"/>
    <property type="molecule type" value="Genomic_DNA"/>
</dbReference>
<feature type="domain" description="4Fe-4S ferredoxin-type" evidence="8">
    <location>
        <begin position="151"/>
        <end position="187"/>
    </location>
</feature>
<dbReference type="GO" id="GO:0046872">
    <property type="term" value="F:metal ion binding"/>
    <property type="evidence" value="ECO:0007669"/>
    <property type="project" value="UniProtKB-KW"/>
</dbReference>
<feature type="transmembrane region" description="Helical" evidence="7">
    <location>
        <begin position="434"/>
        <end position="458"/>
    </location>
</feature>
<evidence type="ECO:0000256" key="2">
    <source>
        <dbReference type="ARBA" id="ARBA00022485"/>
    </source>
</evidence>
<keyword evidence="4" id="KW-0249">Electron transport</keyword>